<protein>
    <submittedName>
        <fullName evidence="3">Carbon-nitrogen hydrolase family protein</fullName>
    </submittedName>
</protein>
<dbReference type="Proteomes" id="UP000542342">
    <property type="component" value="Unassembled WGS sequence"/>
</dbReference>
<dbReference type="SUPFAM" id="SSF56317">
    <property type="entry name" value="Carbon-nitrogen hydrolase"/>
    <property type="match status" value="1"/>
</dbReference>
<evidence type="ECO:0000259" key="2">
    <source>
        <dbReference type="PROSITE" id="PS50263"/>
    </source>
</evidence>
<dbReference type="InterPro" id="IPR050345">
    <property type="entry name" value="Aliph_Amidase/BUP"/>
</dbReference>
<evidence type="ECO:0000313" key="3">
    <source>
        <dbReference type="EMBL" id="MBA2225426.1"/>
    </source>
</evidence>
<dbReference type="PANTHER" id="PTHR43674:SF2">
    <property type="entry name" value="BETA-UREIDOPROPIONASE"/>
    <property type="match status" value="1"/>
</dbReference>
<dbReference type="InterPro" id="IPR003010">
    <property type="entry name" value="C-N_Hydrolase"/>
</dbReference>
<keyword evidence="1 3" id="KW-0378">Hydrolase</keyword>
<proteinExistence type="predicted"/>
<dbReference type="Gene3D" id="3.60.110.10">
    <property type="entry name" value="Carbon-nitrogen hydrolase"/>
    <property type="match status" value="1"/>
</dbReference>
<evidence type="ECO:0000256" key="1">
    <source>
        <dbReference type="ARBA" id="ARBA00022801"/>
    </source>
</evidence>
<dbReference type="GO" id="GO:0016811">
    <property type="term" value="F:hydrolase activity, acting on carbon-nitrogen (but not peptide) bonds, in linear amides"/>
    <property type="evidence" value="ECO:0007669"/>
    <property type="project" value="UniProtKB-ARBA"/>
</dbReference>
<accession>A0A7V9AAS3</accession>
<comment type="caution">
    <text evidence="3">The sequence shown here is derived from an EMBL/GenBank/DDBJ whole genome shotgun (WGS) entry which is preliminary data.</text>
</comment>
<name>A0A7V9AAS3_9BACT</name>
<dbReference type="CDD" id="cd07197">
    <property type="entry name" value="nitrilase"/>
    <property type="match status" value="1"/>
</dbReference>
<sequence>MKGRLSAWGIGTLFIISAATLWAVWSEGRTVPADSNQSGSPPELRAEANLQAAEKLGWFPGSPRPEIRPHFTVEHQADGTLILTIQQDNQPGLGGYWEKRFPVTGGQWYQFRMAYRAQGVAVERRCVLATVHWRNSRGQKARSDEPTVRHFLRGFTVMAETEFPETQPKRADGWSVVEGQYRAPAEASEAVVRLHLRWAPGGRVQWQPAECRPCSAPNPRLVRLATVHYKPQGGKTPLDNCRQYEKLIAEAARLQAHLVVLGEVIPYVGLQRSFAEVAETIPEGPCCRYFAELARRYQLHIVAGLVERDRHCLYNVAVLFGPEGQLLGKYRKVCLPRSEEEAGLTPGEDYPVFETRLGKIGMMVCYDGFFPEVARTLTLRGAELIAWPVWGCNPHLAQARAAENHVFLISSTYEDVSRNWMISAIYDRSGAVLAQAEKWGSVAVAEVDLSRRTYWGSLGDFRAAIRRHCPVIPCEIPSSLHTTPK</sequence>
<feature type="domain" description="CN hydrolase" evidence="2">
    <location>
        <begin position="222"/>
        <end position="449"/>
    </location>
</feature>
<gene>
    <name evidence="3" type="ORF">H0921_04520</name>
</gene>
<dbReference type="AlphaFoldDB" id="A0A7V9AAS3"/>
<keyword evidence="4" id="KW-1185">Reference proteome</keyword>
<dbReference type="EMBL" id="JACEFB010000002">
    <property type="protein sequence ID" value="MBA2225426.1"/>
    <property type="molecule type" value="Genomic_DNA"/>
</dbReference>
<reference evidence="3 4" key="1">
    <citation type="submission" date="2020-07" db="EMBL/GenBank/DDBJ databases">
        <title>Thermogemmata thermophila gen. nov., sp. nov., a novel moderate thermophilic planctomycete from a Kamchatka hot spring.</title>
        <authorList>
            <person name="Elcheninov A.G."/>
            <person name="Podosokorskaya O.A."/>
            <person name="Kovaleva O.L."/>
            <person name="Novikov A."/>
            <person name="Bonch-Osmolovskaya E.A."/>
            <person name="Toshchakov S.V."/>
            <person name="Kublanov I.V."/>
        </authorList>
    </citation>
    <scope>NUCLEOTIDE SEQUENCE [LARGE SCALE GENOMIC DNA]</scope>
    <source>
        <strain evidence="3 4">2918</strain>
    </source>
</reference>
<dbReference type="PROSITE" id="PS50263">
    <property type="entry name" value="CN_HYDROLASE"/>
    <property type="match status" value="1"/>
</dbReference>
<organism evidence="3 4">
    <name type="scientific">Thermogemmata fonticola</name>
    <dbReference type="NCBI Taxonomy" id="2755323"/>
    <lineage>
        <taxon>Bacteria</taxon>
        <taxon>Pseudomonadati</taxon>
        <taxon>Planctomycetota</taxon>
        <taxon>Planctomycetia</taxon>
        <taxon>Gemmatales</taxon>
        <taxon>Gemmataceae</taxon>
        <taxon>Thermogemmata</taxon>
    </lineage>
</organism>
<dbReference type="Pfam" id="PF00795">
    <property type="entry name" value="CN_hydrolase"/>
    <property type="match status" value="1"/>
</dbReference>
<dbReference type="RefSeq" id="WP_194536851.1">
    <property type="nucleotide sequence ID" value="NZ_JACEFB010000002.1"/>
</dbReference>
<evidence type="ECO:0000313" key="4">
    <source>
        <dbReference type="Proteomes" id="UP000542342"/>
    </source>
</evidence>
<dbReference type="InterPro" id="IPR036526">
    <property type="entry name" value="C-N_Hydrolase_sf"/>
</dbReference>
<dbReference type="PANTHER" id="PTHR43674">
    <property type="entry name" value="NITRILASE C965.09-RELATED"/>
    <property type="match status" value="1"/>
</dbReference>